<evidence type="ECO:0000256" key="1">
    <source>
        <dbReference type="ARBA" id="ARBA00004123"/>
    </source>
</evidence>
<dbReference type="GO" id="GO:0000978">
    <property type="term" value="F:RNA polymerase II cis-regulatory region sequence-specific DNA binding"/>
    <property type="evidence" value="ECO:0007669"/>
    <property type="project" value="TreeGrafter"/>
</dbReference>
<dbReference type="FunFam" id="3.30.160.60:FF:001480">
    <property type="entry name" value="Si:cabz01071911.3"/>
    <property type="match status" value="1"/>
</dbReference>
<dbReference type="PROSITE" id="PS50157">
    <property type="entry name" value="ZINC_FINGER_C2H2_2"/>
    <property type="match status" value="5"/>
</dbReference>
<dbReference type="PROSITE" id="PS00028">
    <property type="entry name" value="ZINC_FINGER_C2H2_1"/>
    <property type="match status" value="5"/>
</dbReference>
<evidence type="ECO:0000256" key="11">
    <source>
        <dbReference type="PROSITE-ProRule" id="PRU00042"/>
    </source>
</evidence>
<dbReference type="GO" id="GO:0008270">
    <property type="term" value="F:zinc ion binding"/>
    <property type="evidence" value="ECO:0007669"/>
    <property type="project" value="UniProtKB-KW"/>
</dbReference>
<evidence type="ECO:0000256" key="9">
    <source>
        <dbReference type="ARBA" id="ARBA00023163"/>
    </source>
</evidence>
<keyword evidence="3" id="KW-0479">Metal-binding</keyword>
<evidence type="ECO:0000313" key="15">
    <source>
        <dbReference type="Proteomes" id="UP000275408"/>
    </source>
</evidence>
<dbReference type="FunFam" id="3.30.160.60:FF:000557">
    <property type="entry name" value="zinc finger and SCAN domain-containing protein 29"/>
    <property type="match status" value="1"/>
</dbReference>
<feature type="compositionally biased region" description="Polar residues" evidence="12">
    <location>
        <begin position="223"/>
        <end position="234"/>
    </location>
</feature>
<dbReference type="InterPro" id="IPR013087">
    <property type="entry name" value="Znf_C2H2_type"/>
</dbReference>
<dbReference type="EMBL" id="RCHS01002616">
    <property type="protein sequence ID" value="RMX46645.1"/>
    <property type="molecule type" value="Genomic_DNA"/>
</dbReference>
<feature type="compositionally biased region" description="Polar residues" evidence="12">
    <location>
        <begin position="34"/>
        <end position="46"/>
    </location>
</feature>
<evidence type="ECO:0000256" key="6">
    <source>
        <dbReference type="ARBA" id="ARBA00022833"/>
    </source>
</evidence>
<dbReference type="PANTHER" id="PTHR14003">
    <property type="entry name" value="TRANSCRIPTIONAL REPRESSOR PROTEIN YY"/>
    <property type="match status" value="1"/>
</dbReference>
<dbReference type="GO" id="GO:0000785">
    <property type="term" value="C:chromatin"/>
    <property type="evidence" value="ECO:0007669"/>
    <property type="project" value="TreeGrafter"/>
</dbReference>
<dbReference type="AlphaFoldDB" id="A0A3M6TYX5"/>
<keyword evidence="7" id="KW-0805">Transcription regulation</keyword>
<dbReference type="GO" id="GO:0000981">
    <property type="term" value="F:DNA-binding transcription factor activity, RNA polymerase II-specific"/>
    <property type="evidence" value="ECO:0007669"/>
    <property type="project" value="TreeGrafter"/>
</dbReference>
<keyword evidence="6" id="KW-0862">Zinc</keyword>
<feature type="compositionally biased region" description="Polar residues" evidence="12">
    <location>
        <begin position="488"/>
        <end position="512"/>
    </location>
</feature>
<dbReference type="STRING" id="46731.A0A3M6TYX5"/>
<feature type="domain" description="C2H2-type" evidence="13">
    <location>
        <begin position="577"/>
        <end position="604"/>
    </location>
</feature>
<dbReference type="SMART" id="SM00355">
    <property type="entry name" value="ZnF_C2H2"/>
    <property type="match status" value="5"/>
</dbReference>
<dbReference type="OrthoDB" id="5974393at2759"/>
<evidence type="ECO:0000256" key="4">
    <source>
        <dbReference type="ARBA" id="ARBA00022737"/>
    </source>
</evidence>
<feature type="region of interest" description="Disordered" evidence="12">
    <location>
        <begin position="479"/>
        <end position="515"/>
    </location>
</feature>
<evidence type="ECO:0000256" key="2">
    <source>
        <dbReference type="ARBA" id="ARBA00006991"/>
    </source>
</evidence>
<dbReference type="Gene3D" id="3.30.160.60">
    <property type="entry name" value="Classic Zinc Finger"/>
    <property type="match status" value="5"/>
</dbReference>
<proteinExistence type="inferred from homology"/>
<keyword evidence="10" id="KW-0539">Nucleus</keyword>
<keyword evidence="5 11" id="KW-0863">Zinc-finger</keyword>
<name>A0A3M6TYX5_POCDA</name>
<evidence type="ECO:0000256" key="3">
    <source>
        <dbReference type="ARBA" id="ARBA00022723"/>
    </source>
</evidence>
<comment type="caution">
    <text evidence="14">The sequence shown here is derived from an EMBL/GenBank/DDBJ whole genome shotgun (WGS) entry which is preliminary data.</text>
</comment>
<organism evidence="14 15">
    <name type="scientific">Pocillopora damicornis</name>
    <name type="common">Cauliflower coral</name>
    <name type="synonym">Millepora damicornis</name>
    <dbReference type="NCBI Taxonomy" id="46731"/>
    <lineage>
        <taxon>Eukaryota</taxon>
        <taxon>Metazoa</taxon>
        <taxon>Cnidaria</taxon>
        <taxon>Anthozoa</taxon>
        <taxon>Hexacorallia</taxon>
        <taxon>Scleractinia</taxon>
        <taxon>Astrocoeniina</taxon>
        <taxon>Pocilloporidae</taxon>
        <taxon>Pocillopora</taxon>
    </lineage>
</organism>
<keyword evidence="9" id="KW-0804">Transcription</keyword>
<gene>
    <name evidence="14" type="ORF">pdam_00012409</name>
</gene>
<evidence type="ECO:0000256" key="12">
    <source>
        <dbReference type="SAM" id="MobiDB-lite"/>
    </source>
</evidence>
<dbReference type="FunFam" id="3.30.160.60:FF:000110">
    <property type="entry name" value="Zinc finger protein-like"/>
    <property type="match status" value="1"/>
</dbReference>
<protein>
    <recommendedName>
        <fullName evidence="13">C2H2-type domain-containing protein</fullName>
    </recommendedName>
</protein>
<keyword evidence="8" id="KW-0238">DNA-binding</keyword>
<dbReference type="GO" id="GO:0031519">
    <property type="term" value="C:PcG protein complex"/>
    <property type="evidence" value="ECO:0007669"/>
    <property type="project" value="TreeGrafter"/>
</dbReference>
<feature type="domain" description="C2H2-type" evidence="13">
    <location>
        <begin position="521"/>
        <end position="548"/>
    </location>
</feature>
<evidence type="ECO:0000313" key="14">
    <source>
        <dbReference type="EMBL" id="RMX46645.1"/>
    </source>
</evidence>
<evidence type="ECO:0000256" key="10">
    <source>
        <dbReference type="ARBA" id="ARBA00023242"/>
    </source>
</evidence>
<reference evidence="14 15" key="1">
    <citation type="journal article" date="2018" name="Sci. Rep.">
        <title>Comparative analysis of the Pocillopora damicornis genome highlights role of immune system in coral evolution.</title>
        <authorList>
            <person name="Cunning R."/>
            <person name="Bay R.A."/>
            <person name="Gillette P."/>
            <person name="Baker A.C."/>
            <person name="Traylor-Knowles N."/>
        </authorList>
    </citation>
    <scope>NUCLEOTIDE SEQUENCE [LARGE SCALE GENOMIC DNA]</scope>
    <source>
        <strain evidence="14">RSMAS</strain>
        <tissue evidence="14">Whole animal</tissue>
    </source>
</reference>
<evidence type="ECO:0000259" key="13">
    <source>
        <dbReference type="PROSITE" id="PS50157"/>
    </source>
</evidence>
<dbReference type="SUPFAM" id="SSF57667">
    <property type="entry name" value="beta-beta-alpha zinc fingers"/>
    <property type="match status" value="3"/>
</dbReference>
<sequence>MDCYEDKASDGTHGVSQTGLKSFETGNMDGKEQASASSQEQEMTTSQINLRIPSDFSLNEPLVFGLLPFEQQSRYARISPVSSTSRTTSSCYPDGPIGPVTAHNLEPEAPPFMEIMSSRSCTNHDILSSQRFQNQILTPYTRSSSFMERHTSQSNPYTFHGRGKNSEVVWCSSKMKIPRYVFHPNEALRPPHQFVNSNNSFHPDDPLNCSGTKSSDGPEEAESSSNMLRSDFRLNNQSEYGSRLQEETVMRWNGNYAALFLNQMAHSVNRNIAFNNNPFRYIAMENQGEDRMNNDTPREVSSLGDGQPLLPTLNTCGVQAQRGSSSNAALNGTFHNFTLQCPTQAGMFTQNASPSHADTGATNFAPYPLPIQQSVPFSPILKAMGPVHLGEDSRERTNEEAISHPPFSTTNRCSFTPVGYALNNVPLLSFPRGAGYEAPVSFASKTIPLLHYPDPRTMFREANLLTLDQPHEGYVVPNETVGSGALKPSSTPEETSAQNETLSEKQSTITSVSHKRSRQTRQCNICLKVCAGASSLKVHLRTHTGEKPFSCKVCQRTFAQAGGLKSHLRSHTGERPYKCDVCNKFFTHSTAVNNHKRTHTGEKPFVCDHKGCNKKFADRSTLTKHNRVHTGERPFECPHCKRKFTQLGNMNKHLRCKHIDKKK</sequence>
<dbReference type="FunFam" id="3.30.160.60:FF:000125">
    <property type="entry name" value="Putative zinc finger protein 143"/>
    <property type="match status" value="1"/>
</dbReference>
<keyword evidence="4" id="KW-0677">Repeat</keyword>
<dbReference type="GO" id="GO:0005667">
    <property type="term" value="C:transcription regulator complex"/>
    <property type="evidence" value="ECO:0007669"/>
    <property type="project" value="TreeGrafter"/>
</dbReference>
<feature type="region of interest" description="Disordered" evidence="12">
    <location>
        <begin position="193"/>
        <end position="234"/>
    </location>
</feature>
<feature type="compositionally biased region" description="Basic and acidic residues" evidence="12">
    <location>
        <begin position="1"/>
        <end position="10"/>
    </location>
</feature>
<evidence type="ECO:0000256" key="8">
    <source>
        <dbReference type="ARBA" id="ARBA00023125"/>
    </source>
</evidence>
<feature type="domain" description="C2H2-type" evidence="13">
    <location>
        <begin position="549"/>
        <end position="576"/>
    </location>
</feature>
<feature type="domain" description="C2H2-type" evidence="13">
    <location>
        <begin position="635"/>
        <end position="663"/>
    </location>
</feature>
<comment type="similarity">
    <text evidence="2">Belongs to the krueppel C2H2-type zinc-finger protein family.</text>
</comment>
<keyword evidence="15" id="KW-1185">Reference proteome</keyword>
<dbReference type="InterPro" id="IPR036236">
    <property type="entry name" value="Znf_C2H2_sf"/>
</dbReference>
<dbReference type="Proteomes" id="UP000275408">
    <property type="component" value="Unassembled WGS sequence"/>
</dbReference>
<evidence type="ECO:0000256" key="5">
    <source>
        <dbReference type="ARBA" id="ARBA00022771"/>
    </source>
</evidence>
<evidence type="ECO:0000256" key="7">
    <source>
        <dbReference type="ARBA" id="ARBA00023015"/>
    </source>
</evidence>
<accession>A0A3M6TYX5</accession>
<dbReference type="PANTHER" id="PTHR14003:SF23">
    <property type="entry name" value="ZINC FINGER PROTEIN 143"/>
    <property type="match status" value="1"/>
</dbReference>
<feature type="domain" description="C2H2-type" evidence="13">
    <location>
        <begin position="605"/>
        <end position="634"/>
    </location>
</feature>
<feature type="region of interest" description="Disordered" evidence="12">
    <location>
        <begin position="1"/>
        <end position="46"/>
    </location>
</feature>
<dbReference type="Pfam" id="PF00096">
    <property type="entry name" value="zf-C2H2"/>
    <property type="match status" value="4"/>
</dbReference>
<comment type="subcellular location">
    <subcellularLocation>
        <location evidence="1">Nucleus</location>
    </subcellularLocation>
</comment>